<evidence type="ECO:0000313" key="1">
    <source>
        <dbReference type="EMBL" id="EHP37528.1"/>
    </source>
</evidence>
<feature type="non-terminal residue" evidence="1">
    <location>
        <position position="67"/>
    </location>
</feature>
<organism evidence="1 2">
    <name type="scientific">Cupriavidus basilensis OR16</name>
    <dbReference type="NCBI Taxonomy" id="1127483"/>
    <lineage>
        <taxon>Bacteria</taxon>
        <taxon>Pseudomonadati</taxon>
        <taxon>Pseudomonadota</taxon>
        <taxon>Betaproteobacteria</taxon>
        <taxon>Burkholderiales</taxon>
        <taxon>Burkholderiaceae</taxon>
        <taxon>Cupriavidus</taxon>
    </lineage>
</organism>
<evidence type="ECO:0000313" key="2">
    <source>
        <dbReference type="Proteomes" id="UP000005808"/>
    </source>
</evidence>
<proteinExistence type="predicted"/>
<sequence>WGKSLEGTNTLANLAGTTNVGGVLQAAQNGATGTLAQQAVGFVGTGLINAGVSTVFNGGSFGNALKG</sequence>
<feature type="non-terminal residue" evidence="1">
    <location>
        <position position="1"/>
    </location>
</feature>
<reference evidence="1 2" key="1">
    <citation type="journal article" date="2012" name="J. Bacteriol.">
        <title>De Novo Genome Project of Cupriavidus basilensis OR16.</title>
        <authorList>
            <person name="Cserhati M."/>
            <person name="Kriszt B."/>
            <person name="Szoboszlay S."/>
            <person name="Toth A."/>
            <person name="Szabo I."/>
            <person name="Tancsics A."/>
            <person name="Nagy I."/>
            <person name="Horvath B."/>
            <person name="Nagy I."/>
            <person name="Kukolya J."/>
        </authorList>
    </citation>
    <scope>NUCLEOTIDE SEQUENCE [LARGE SCALE GENOMIC DNA]</scope>
    <source>
        <strain evidence="1 2">OR16</strain>
    </source>
</reference>
<accession>H1SIX5</accession>
<name>H1SIX5_9BURK</name>
<dbReference type="AlphaFoldDB" id="H1SIX5"/>
<dbReference type="Proteomes" id="UP000005808">
    <property type="component" value="Unassembled WGS sequence"/>
</dbReference>
<gene>
    <name evidence="1" type="ORF">OR16_42296</name>
</gene>
<comment type="caution">
    <text evidence="1">The sequence shown here is derived from an EMBL/GenBank/DDBJ whole genome shotgun (WGS) entry which is preliminary data.</text>
</comment>
<dbReference type="EMBL" id="AHJE01000300">
    <property type="protein sequence ID" value="EHP37528.1"/>
    <property type="molecule type" value="Genomic_DNA"/>
</dbReference>
<dbReference type="RefSeq" id="WP_006164934.1">
    <property type="nucleotide sequence ID" value="NZ_AHJE01000300.1"/>
</dbReference>
<protein>
    <submittedName>
        <fullName evidence="1">Uncharacterized protein</fullName>
    </submittedName>
</protein>